<dbReference type="Gene3D" id="3.30.460.10">
    <property type="entry name" value="Beta Polymerase, domain 2"/>
    <property type="match status" value="1"/>
</dbReference>
<sequence>MKKIDGMIEKLIHILKKHGARKIEIFGSYARGEQRQVI</sequence>
<dbReference type="EMBL" id="LYOR01000001">
    <property type="protein sequence ID" value="OFV66855.1"/>
    <property type="molecule type" value="Genomic_DNA"/>
</dbReference>
<dbReference type="Proteomes" id="UP000185779">
    <property type="component" value="Unassembled WGS sequence"/>
</dbReference>
<comment type="caution">
    <text evidence="1">The sequence shown here is derived from an EMBL/GenBank/DDBJ whole genome shotgun (WGS) entry which is preliminary data.</text>
</comment>
<evidence type="ECO:0000313" key="1">
    <source>
        <dbReference type="EMBL" id="OFV66855.1"/>
    </source>
</evidence>
<dbReference type="AlphaFoldDB" id="A0A1F2P6W3"/>
<organism evidence="1 2">
    <name type="scientific">Candidatus Syntropharchaeum butanivorans</name>
    <dbReference type="NCBI Taxonomy" id="1839936"/>
    <lineage>
        <taxon>Archaea</taxon>
        <taxon>Methanobacteriati</taxon>
        <taxon>Methanobacteriota</taxon>
        <taxon>Stenosarchaea group</taxon>
        <taxon>Methanomicrobia</taxon>
        <taxon>Methanosarcinales</taxon>
        <taxon>ANME-2 cluster</taxon>
        <taxon>Candidatus Syntropharchaeum</taxon>
    </lineage>
</organism>
<protein>
    <recommendedName>
        <fullName evidence="3">Nucleotidyltransferase domain-containing protein</fullName>
    </recommendedName>
</protein>
<dbReference type="InterPro" id="IPR043519">
    <property type="entry name" value="NT_sf"/>
</dbReference>
<name>A0A1F2P6W3_9EURY</name>
<keyword evidence="2" id="KW-1185">Reference proteome</keyword>
<proteinExistence type="predicted"/>
<gene>
    <name evidence="1" type="ORF">SBU_000148</name>
</gene>
<dbReference type="SUPFAM" id="SSF81301">
    <property type="entry name" value="Nucleotidyltransferase"/>
    <property type="match status" value="1"/>
</dbReference>
<accession>A0A1F2P6W3</accession>
<evidence type="ECO:0000313" key="2">
    <source>
        <dbReference type="Proteomes" id="UP000185779"/>
    </source>
</evidence>
<dbReference type="STRING" id="1839936.SBU_000148"/>
<reference evidence="1" key="1">
    <citation type="submission" date="2016-05" db="EMBL/GenBank/DDBJ databases">
        <title>Microbial consortia oxidize butane by reversing methanogenesis.</title>
        <authorList>
            <person name="Laso-Perez R."/>
            <person name="Richter M."/>
            <person name="Wegener G."/>
            <person name="Musat F."/>
        </authorList>
    </citation>
    <scope>NUCLEOTIDE SEQUENCE [LARGE SCALE GENOMIC DNA]</scope>
    <source>
        <strain evidence="1">BOX1</strain>
    </source>
</reference>
<evidence type="ECO:0008006" key="3">
    <source>
        <dbReference type="Google" id="ProtNLM"/>
    </source>
</evidence>